<dbReference type="GO" id="GO:0030170">
    <property type="term" value="F:pyridoxal phosphate binding"/>
    <property type="evidence" value="ECO:0007669"/>
    <property type="project" value="TreeGrafter"/>
</dbReference>
<keyword evidence="2" id="KW-1185">Reference proteome</keyword>
<dbReference type="Gene3D" id="3.90.1150.10">
    <property type="entry name" value="Aspartate Aminotransferase, domain 1"/>
    <property type="match status" value="1"/>
</dbReference>
<dbReference type="SUPFAM" id="SSF53383">
    <property type="entry name" value="PLP-dependent transferases"/>
    <property type="match status" value="1"/>
</dbReference>
<dbReference type="HOGENOM" id="CLU_114948_0_0_1"/>
<gene>
    <name evidence="1" type="ORF">GMDG_08869</name>
</gene>
<dbReference type="Proteomes" id="UP000011064">
    <property type="component" value="Unassembled WGS sequence"/>
</dbReference>
<dbReference type="GO" id="GO:0008483">
    <property type="term" value="F:transaminase activity"/>
    <property type="evidence" value="ECO:0007669"/>
    <property type="project" value="TreeGrafter"/>
</dbReference>
<dbReference type="VEuPathDB" id="FungiDB:GMDG_08869"/>
<protein>
    <recommendedName>
        <fullName evidence="3">Aminotransferase class I/classII domain-containing protein</fullName>
    </recommendedName>
</protein>
<proteinExistence type="predicted"/>
<dbReference type="GO" id="GO:0000271">
    <property type="term" value="P:polysaccharide biosynthetic process"/>
    <property type="evidence" value="ECO:0007669"/>
    <property type="project" value="TreeGrafter"/>
</dbReference>
<accession>L8FRE6</accession>
<dbReference type="InterPro" id="IPR015424">
    <property type="entry name" value="PyrdxlP-dep_Trfase"/>
</dbReference>
<organism evidence="1 2">
    <name type="scientific">Pseudogymnoascus destructans (strain ATCC MYA-4855 / 20631-21)</name>
    <name type="common">Bat white-nose syndrome fungus</name>
    <name type="synonym">Geomyces destructans</name>
    <dbReference type="NCBI Taxonomy" id="658429"/>
    <lineage>
        <taxon>Eukaryota</taxon>
        <taxon>Fungi</taxon>
        <taxon>Dikarya</taxon>
        <taxon>Ascomycota</taxon>
        <taxon>Pezizomycotina</taxon>
        <taxon>Leotiomycetes</taxon>
        <taxon>Thelebolales</taxon>
        <taxon>Thelebolaceae</taxon>
        <taxon>Pseudogymnoascus</taxon>
    </lineage>
</organism>
<evidence type="ECO:0000313" key="1">
    <source>
        <dbReference type="EMBL" id="ELR03038.1"/>
    </source>
</evidence>
<dbReference type="InterPro" id="IPR000653">
    <property type="entry name" value="DegT/StrS_aminotransferase"/>
</dbReference>
<dbReference type="InterPro" id="IPR015422">
    <property type="entry name" value="PyrdxlP-dep_Trfase_small"/>
</dbReference>
<sequence length="150" mass="16873">MTEMQAAIGRIQLARLPAWRAARQRNAEHLLGALREIEALRCPNPADGVEHGWYKFYAFVRPEALKPDWTRDRIMAEVNAAGVPCFTGGCPEIYREKVFADTDFAPAQRLPNAVTLGETSLMLLVHPTLEAEHMEKTTAVLREVMKDATR</sequence>
<evidence type="ECO:0000313" key="2">
    <source>
        <dbReference type="Proteomes" id="UP000011064"/>
    </source>
</evidence>
<dbReference type="AlphaFoldDB" id="L8FRE6"/>
<reference evidence="2" key="1">
    <citation type="submission" date="2010-09" db="EMBL/GenBank/DDBJ databases">
        <title>The genome sequence of Geomyces destructans 20631-21.</title>
        <authorList>
            <consortium name="The Broad Institute Genome Sequencing Platform"/>
            <person name="Cuomo C.A."/>
            <person name="Blehert D.S."/>
            <person name="Lorch J.M."/>
            <person name="Young S.K."/>
            <person name="Zeng Q."/>
            <person name="Gargeya S."/>
            <person name="Fitzgerald M."/>
            <person name="Haas B."/>
            <person name="Abouelleil A."/>
            <person name="Alvarado L."/>
            <person name="Arachchi H.M."/>
            <person name="Berlin A."/>
            <person name="Brown A."/>
            <person name="Chapman S.B."/>
            <person name="Chen Z."/>
            <person name="Dunbar C."/>
            <person name="Freedman E."/>
            <person name="Gearin G."/>
            <person name="Gellesch M."/>
            <person name="Goldberg J."/>
            <person name="Griggs A."/>
            <person name="Gujja S."/>
            <person name="Heiman D."/>
            <person name="Howarth C."/>
            <person name="Larson L."/>
            <person name="Lui A."/>
            <person name="MacDonald P.J.P."/>
            <person name="Montmayeur A."/>
            <person name="Murphy C."/>
            <person name="Neiman D."/>
            <person name="Pearson M."/>
            <person name="Priest M."/>
            <person name="Roberts A."/>
            <person name="Saif S."/>
            <person name="Shea T."/>
            <person name="Shenoy N."/>
            <person name="Sisk P."/>
            <person name="Stolte C."/>
            <person name="Sykes S."/>
            <person name="Wortman J."/>
            <person name="Nusbaum C."/>
            <person name="Birren B."/>
        </authorList>
    </citation>
    <scope>NUCLEOTIDE SEQUENCE [LARGE SCALE GENOMIC DNA]</scope>
    <source>
        <strain evidence="2">ATCC MYA-4855 / 20631-21</strain>
    </source>
</reference>
<dbReference type="Pfam" id="PF01041">
    <property type="entry name" value="DegT_DnrJ_EryC1"/>
    <property type="match status" value="1"/>
</dbReference>
<dbReference type="EMBL" id="GL574505">
    <property type="protein sequence ID" value="ELR03038.1"/>
    <property type="molecule type" value="Genomic_DNA"/>
</dbReference>
<evidence type="ECO:0008006" key="3">
    <source>
        <dbReference type="Google" id="ProtNLM"/>
    </source>
</evidence>
<dbReference type="InParanoid" id="L8FRE6"/>
<name>L8FRE6_PSED2</name>
<dbReference type="PANTHER" id="PTHR30244">
    <property type="entry name" value="TRANSAMINASE"/>
    <property type="match status" value="1"/>
</dbReference>
<dbReference type="PANTHER" id="PTHR30244:SF34">
    <property type="entry name" value="DTDP-4-AMINO-4,6-DIDEOXYGALACTOSE TRANSAMINASE"/>
    <property type="match status" value="1"/>
</dbReference>